<comment type="caution">
    <text evidence="1">The sequence shown here is derived from an EMBL/GenBank/DDBJ whole genome shotgun (WGS) entry which is preliminary data.</text>
</comment>
<protein>
    <submittedName>
        <fullName evidence="1">Uncharacterized protein</fullName>
    </submittedName>
</protein>
<organism evidence="1 2">
    <name type="scientific">Mortierella hygrophila</name>
    <dbReference type="NCBI Taxonomy" id="979708"/>
    <lineage>
        <taxon>Eukaryota</taxon>
        <taxon>Fungi</taxon>
        <taxon>Fungi incertae sedis</taxon>
        <taxon>Mucoromycota</taxon>
        <taxon>Mortierellomycotina</taxon>
        <taxon>Mortierellomycetes</taxon>
        <taxon>Mortierellales</taxon>
        <taxon>Mortierellaceae</taxon>
        <taxon>Mortierella</taxon>
    </lineage>
</organism>
<dbReference type="Proteomes" id="UP000723463">
    <property type="component" value="Unassembled WGS sequence"/>
</dbReference>
<keyword evidence="2" id="KW-1185">Reference proteome</keyword>
<evidence type="ECO:0000313" key="2">
    <source>
        <dbReference type="Proteomes" id="UP000723463"/>
    </source>
</evidence>
<accession>A0A9P6F5Z0</accession>
<sequence length="159" mass="17553">MERVGDFAAHTACCILYGHKCSVAAATAKPDIDDPRSSFQNLNSYNMCPKDQKTENQIFTAAIMAAQKYANEYDQIMTCGAEAYIIGVSVASVNFIEKTYLDGIDCHLFTATDEYTVWLSDRAHLTDTAMPSQRSVILAFFQLALTTVSLMLLSDPTLE</sequence>
<reference evidence="1" key="1">
    <citation type="journal article" date="2020" name="Fungal Divers.">
        <title>Resolving the Mortierellaceae phylogeny through synthesis of multi-gene phylogenetics and phylogenomics.</title>
        <authorList>
            <person name="Vandepol N."/>
            <person name="Liber J."/>
            <person name="Desiro A."/>
            <person name="Na H."/>
            <person name="Kennedy M."/>
            <person name="Barry K."/>
            <person name="Grigoriev I.V."/>
            <person name="Miller A.N."/>
            <person name="O'Donnell K."/>
            <person name="Stajich J.E."/>
            <person name="Bonito G."/>
        </authorList>
    </citation>
    <scope>NUCLEOTIDE SEQUENCE</scope>
    <source>
        <strain evidence="1">NRRL 2591</strain>
    </source>
</reference>
<proteinExistence type="predicted"/>
<gene>
    <name evidence="1" type="ORF">EC957_000503</name>
</gene>
<dbReference type="EMBL" id="JAAAXW010000106">
    <property type="protein sequence ID" value="KAF9543724.1"/>
    <property type="molecule type" value="Genomic_DNA"/>
</dbReference>
<dbReference type="AlphaFoldDB" id="A0A9P6F5Z0"/>
<evidence type="ECO:0000313" key="1">
    <source>
        <dbReference type="EMBL" id="KAF9543724.1"/>
    </source>
</evidence>
<dbReference type="Gene3D" id="1.10.472.10">
    <property type="entry name" value="Cyclin-like"/>
    <property type="match status" value="1"/>
</dbReference>
<name>A0A9P6F5Z0_9FUNG</name>